<gene>
    <name evidence="8" type="ORF">DB32_001341</name>
</gene>
<dbReference type="CDD" id="cd14014">
    <property type="entry name" value="STKc_PknB_like"/>
    <property type="match status" value="1"/>
</dbReference>
<keyword evidence="6" id="KW-0472">Membrane</keyword>
<dbReference type="InterPro" id="IPR000719">
    <property type="entry name" value="Prot_kinase_dom"/>
</dbReference>
<evidence type="ECO:0000256" key="6">
    <source>
        <dbReference type="SAM" id="Phobius"/>
    </source>
</evidence>
<evidence type="ECO:0000256" key="3">
    <source>
        <dbReference type="ARBA" id="ARBA00022777"/>
    </source>
</evidence>
<reference evidence="8 9" key="1">
    <citation type="submission" date="2015-03" db="EMBL/GenBank/DDBJ databases">
        <title>Genome assembly of Sandaracinus amylolyticus DSM 53668.</title>
        <authorList>
            <person name="Sharma G."/>
            <person name="Subramanian S."/>
        </authorList>
    </citation>
    <scope>NUCLEOTIDE SEQUENCE [LARGE SCALE GENOMIC DNA]</scope>
    <source>
        <strain evidence="8 9">DSM 53668</strain>
    </source>
</reference>
<keyword evidence="9" id="KW-1185">Reference proteome</keyword>
<dbReference type="PANTHER" id="PTHR43289">
    <property type="entry name" value="MITOGEN-ACTIVATED PROTEIN KINASE KINASE KINASE 20-RELATED"/>
    <property type="match status" value="1"/>
</dbReference>
<feature type="compositionally biased region" description="Low complexity" evidence="5">
    <location>
        <begin position="459"/>
        <end position="472"/>
    </location>
</feature>
<dbReference type="KEGG" id="samy:DB32_001341"/>
<dbReference type="RefSeq" id="WP_053231559.1">
    <property type="nucleotide sequence ID" value="NZ_CP011125.1"/>
</dbReference>
<dbReference type="PANTHER" id="PTHR43289:SF6">
    <property type="entry name" value="SERINE_THREONINE-PROTEIN KINASE NEKL-3"/>
    <property type="match status" value="1"/>
</dbReference>
<dbReference type="PROSITE" id="PS50011">
    <property type="entry name" value="PROTEIN_KINASE_DOM"/>
    <property type="match status" value="1"/>
</dbReference>
<dbReference type="Gene3D" id="1.10.510.10">
    <property type="entry name" value="Transferase(Phosphotransferase) domain 1"/>
    <property type="match status" value="1"/>
</dbReference>
<keyword evidence="8" id="KW-0723">Serine/threonine-protein kinase</keyword>
<evidence type="ECO:0000256" key="2">
    <source>
        <dbReference type="ARBA" id="ARBA00022741"/>
    </source>
</evidence>
<organism evidence="8 9">
    <name type="scientific">Sandaracinus amylolyticus</name>
    <dbReference type="NCBI Taxonomy" id="927083"/>
    <lineage>
        <taxon>Bacteria</taxon>
        <taxon>Pseudomonadati</taxon>
        <taxon>Myxococcota</taxon>
        <taxon>Polyangia</taxon>
        <taxon>Polyangiales</taxon>
        <taxon>Sandaracinaceae</taxon>
        <taxon>Sandaracinus</taxon>
    </lineage>
</organism>
<evidence type="ECO:0000256" key="4">
    <source>
        <dbReference type="ARBA" id="ARBA00022840"/>
    </source>
</evidence>
<keyword evidence="3 8" id="KW-0418">Kinase</keyword>
<name>A0A0F6W0D0_9BACT</name>
<dbReference type="GO" id="GO:0005524">
    <property type="term" value="F:ATP binding"/>
    <property type="evidence" value="ECO:0007669"/>
    <property type="project" value="UniProtKB-KW"/>
</dbReference>
<dbReference type="SUPFAM" id="SSF56112">
    <property type="entry name" value="Protein kinase-like (PK-like)"/>
    <property type="match status" value="1"/>
</dbReference>
<evidence type="ECO:0000256" key="5">
    <source>
        <dbReference type="SAM" id="MobiDB-lite"/>
    </source>
</evidence>
<keyword evidence="1" id="KW-0808">Transferase</keyword>
<feature type="region of interest" description="Disordered" evidence="5">
    <location>
        <begin position="437"/>
        <end position="535"/>
    </location>
</feature>
<dbReference type="PROSITE" id="PS00109">
    <property type="entry name" value="PROTEIN_KINASE_TYR"/>
    <property type="match status" value="1"/>
</dbReference>
<evidence type="ECO:0000313" key="9">
    <source>
        <dbReference type="Proteomes" id="UP000034883"/>
    </source>
</evidence>
<dbReference type="STRING" id="927083.DB32_001341"/>
<evidence type="ECO:0000259" key="7">
    <source>
        <dbReference type="PROSITE" id="PS50011"/>
    </source>
</evidence>
<feature type="region of interest" description="Disordered" evidence="5">
    <location>
        <begin position="332"/>
        <end position="381"/>
    </location>
</feature>
<keyword evidence="6" id="KW-0812">Transmembrane</keyword>
<feature type="domain" description="Protein kinase" evidence="7">
    <location>
        <begin position="22"/>
        <end position="313"/>
    </location>
</feature>
<keyword evidence="6" id="KW-1133">Transmembrane helix</keyword>
<dbReference type="OrthoDB" id="5481553at2"/>
<keyword evidence="2" id="KW-0547">Nucleotide-binding</keyword>
<feature type="transmembrane region" description="Helical" evidence="6">
    <location>
        <begin position="388"/>
        <end position="409"/>
    </location>
</feature>
<evidence type="ECO:0000256" key="1">
    <source>
        <dbReference type="ARBA" id="ARBA00022679"/>
    </source>
</evidence>
<dbReference type="InterPro" id="IPR008266">
    <property type="entry name" value="Tyr_kinase_AS"/>
</dbReference>
<dbReference type="AlphaFoldDB" id="A0A0F6W0D0"/>
<evidence type="ECO:0000313" key="8">
    <source>
        <dbReference type="EMBL" id="AKF04192.1"/>
    </source>
</evidence>
<dbReference type="Gene3D" id="3.30.200.20">
    <property type="entry name" value="Phosphorylase Kinase, domain 1"/>
    <property type="match status" value="1"/>
</dbReference>
<proteinExistence type="predicted"/>
<dbReference type="Proteomes" id="UP000034883">
    <property type="component" value="Chromosome"/>
</dbReference>
<dbReference type="EMBL" id="CP011125">
    <property type="protein sequence ID" value="AKF04192.1"/>
    <property type="molecule type" value="Genomic_DNA"/>
</dbReference>
<dbReference type="Pfam" id="PF00069">
    <property type="entry name" value="Pkinase"/>
    <property type="match status" value="1"/>
</dbReference>
<dbReference type="InterPro" id="IPR011009">
    <property type="entry name" value="Kinase-like_dom_sf"/>
</dbReference>
<sequence>MTDAGPTTISTERAVLGELGRYRLCAELAAGGMATVFLSSTISSAGFSKVVALKRIHEHLARDARFVDMFLDEARVASRITHPNVCSVFDFGAVESTYFIAMEYLMGETFSSIQRSLRERGRTEWTAHLAEIFAQAAEGLHAAHELRGDDGALLDVVHRDVSPQNLFLTYDGCVKVVDFGVARCTGRIQQTEPGTIKGKLAYIAPEQMRCQEVDRRSDLWSLGVTLWEMLVGRQLFKRGSDIETLQAVLSAEIPAPSSLNPTVPPALDTIVLRALSRDVSVRWQTARDMSRALREFNRAERASLGQVELEEWMLELFPLQYREKRALVQAARERSDPTERIPVGEAIDSGEMPAPSSGAPPTPMHERISSTPTHATSMPPDAPGAPHAFWAGVGFAMTLAVMLGGWILALTTPVPSIQDALPGALASSAIRVSIPSVPPAMPPLPVVPATPSEGDDEATLATTTRARAPSARTSRRSAARTTFDEPGASDSAEHEASEPDGTIVEAPAPARAEVPPPAQPEEPTARSVLPSTIAPPSLDARVSIDALRTGGSIPTSAVRQAIERLEDEYERCYRSAAQRAQRDGTGTVEVGLVVDEMGIPQHVSASGGSLPGLSECVQDVTSRLRPRLRPDTGTADVSYGVRYTARVGAR</sequence>
<feature type="compositionally biased region" description="Pro residues" evidence="5">
    <location>
        <begin position="437"/>
        <end position="448"/>
    </location>
</feature>
<dbReference type="GO" id="GO:0004674">
    <property type="term" value="F:protein serine/threonine kinase activity"/>
    <property type="evidence" value="ECO:0007669"/>
    <property type="project" value="UniProtKB-KW"/>
</dbReference>
<accession>A0A0F6W0D0</accession>
<protein>
    <submittedName>
        <fullName evidence="8">Serine/threonine protein kinase</fullName>
    </submittedName>
</protein>
<keyword evidence="4" id="KW-0067">ATP-binding</keyword>